<evidence type="ECO:0000313" key="3">
    <source>
        <dbReference type="Proteomes" id="UP000778578"/>
    </source>
</evidence>
<dbReference type="InterPro" id="IPR036388">
    <property type="entry name" value="WH-like_DNA-bd_sf"/>
</dbReference>
<evidence type="ECO:0000313" key="2">
    <source>
        <dbReference type="EMBL" id="MBY8880209.1"/>
    </source>
</evidence>
<dbReference type="SUPFAM" id="SSF46894">
    <property type="entry name" value="C-terminal effector domain of the bipartite response regulators"/>
    <property type="match status" value="1"/>
</dbReference>
<dbReference type="EMBL" id="JAINZZ010000028">
    <property type="protein sequence ID" value="MBY8880209.1"/>
    <property type="molecule type" value="Genomic_DNA"/>
</dbReference>
<dbReference type="SMART" id="SM00421">
    <property type="entry name" value="HTH_LUXR"/>
    <property type="match status" value="1"/>
</dbReference>
<comment type="caution">
    <text evidence="2">The sequence shown here is derived from an EMBL/GenBank/DDBJ whole genome shotgun (WGS) entry which is preliminary data.</text>
</comment>
<reference evidence="2 3" key="1">
    <citation type="submission" date="2021-08" db="EMBL/GenBank/DDBJ databases">
        <title>WGS of actinomycetes from Thailand.</title>
        <authorList>
            <person name="Thawai C."/>
        </authorList>
    </citation>
    <scope>NUCLEOTIDE SEQUENCE [LARGE SCALE GENOMIC DNA]</scope>
    <source>
        <strain evidence="2 3">PLK6-54</strain>
    </source>
</reference>
<dbReference type="Pfam" id="PF00196">
    <property type="entry name" value="GerE"/>
    <property type="match status" value="1"/>
</dbReference>
<dbReference type="InterPro" id="IPR016032">
    <property type="entry name" value="Sig_transdc_resp-reg_C-effctor"/>
</dbReference>
<dbReference type="CDD" id="cd06170">
    <property type="entry name" value="LuxR_C_like"/>
    <property type="match status" value="1"/>
</dbReference>
<sequence>MTGLSLDSEGRSMPGDEEVALAIYQALRAQGGISSEEELCKAAGVDADQARRGRGRLHELGLVQVVDGVLEPVEPDTALVRTMDAYHANAAEQVRNATALQQLTQSLMTLYRPAVARDASQVEVEYIIDRRRKDRTIVALETTTQRSVDAMHPGPMPTAQVLETSLERDVETMERGVRLRAIYPLALLQSPRYSGYLQELHDAGVEVRLLDHAPLDMIIHDQAAVCLPADPDHPGTAMLVVRGVALIRAYSAFYDDFWLRAVPYTTAQNGSGASGLTLQERAVIRLMAGGLSDDQIARKMGVHRRTVQRAVAKLMERLDASSRFEAGLKLGQDPELVKALRPASAGGPSVPAPP</sequence>
<dbReference type="Gene3D" id="1.10.10.10">
    <property type="entry name" value="Winged helix-like DNA-binding domain superfamily/Winged helix DNA-binding domain"/>
    <property type="match status" value="1"/>
</dbReference>
<protein>
    <submittedName>
        <fullName evidence="2">Helix-turn-helix transcriptional regulator</fullName>
    </submittedName>
</protein>
<name>A0ABS7QAP9_9ACTN</name>
<dbReference type="PROSITE" id="PS50043">
    <property type="entry name" value="HTH_LUXR_2"/>
    <property type="match status" value="1"/>
</dbReference>
<dbReference type="PANTHER" id="PTHR34293">
    <property type="entry name" value="HTH-TYPE TRANSCRIPTIONAL REGULATOR TRMBL2"/>
    <property type="match status" value="1"/>
</dbReference>
<keyword evidence="3" id="KW-1185">Reference proteome</keyword>
<evidence type="ECO:0000259" key="1">
    <source>
        <dbReference type="PROSITE" id="PS50043"/>
    </source>
</evidence>
<dbReference type="Proteomes" id="UP000778578">
    <property type="component" value="Unassembled WGS sequence"/>
</dbReference>
<dbReference type="RefSeq" id="WP_222965000.1">
    <property type="nucleotide sequence ID" value="NZ_JAINZZ010000028.1"/>
</dbReference>
<dbReference type="InterPro" id="IPR051797">
    <property type="entry name" value="TrmB-like"/>
</dbReference>
<feature type="domain" description="HTH luxR-type" evidence="1">
    <location>
        <begin position="269"/>
        <end position="334"/>
    </location>
</feature>
<organism evidence="2 3">
    <name type="scientific">Actinacidiphila acidipaludis</name>
    <dbReference type="NCBI Taxonomy" id="2873382"/>
    <lineage>
        <taxon>Bacteria</taxon>
        <taxon>Bacillati</taxon>
        <taxon>Actinomycetota</taxon>
        <taxon>Actinomycetes</taxon>
        <taxon>Kitasatosporales</taxon>
        <taxon>Streptomycetaceae</taxon>
        <taxon>Actinacidiphila</taxon>
    </lineage>
</organism>
<proteinExistence type="predicted"/>
<gene>
    <name evidence="2" type="ORF">K7862_21600</name>
</gene>
<dbReference type="PRINTS" id="PR00038">
    <property type="entry name" value="HTHLUXR"/>
</dbReference>
<accession>A0ABS7QAP9</accession>
<dbReference type="PANTHER" id="PTHR34293:SF1">
    <property type="entry name" value="HTH-TYPE TRANSCRIPTIONAL REGULATOR TRMBL2"/>
    <property type="match status" value="1"/>
</dbReference>
<dbReference type="InterPro" id="IPR000792">
    <property type="entry name" value="Tscrpt_reg_LuxR_C"/>
</dbReference>